<dbReference type="Gene3D" id="2.60.120.620">
    <property type="entry name" value="q2cbj1_9rhob like domain"/>
    <property type="match status" value="1"/>
</dbReference>
<dbReference type="GO" id="GO:0005506">
    <property type="term" value="F:iron ion binding"/>
    <property type="evidence" value="ECO:0007669"/>
    <property type="project" value="UniProtKB-ARBA"/>
</dbReference>
<organism evidence="1">
    <name type="scientific">Caldilineaceae bacterium SB0664_bin_27</name>
    <dbReference type="NCBI Taxonomy" id="2605260"/>
    <lineage>
        <taxon>Bacteria</taxon>
        <taxon>Bacillati</taxon>
        <taxon>Chloroflexota</taxon>
        <taxon>Caldilineae</taxon>
        <taxon>Caldilineales</taxon>
        <taxon>Caldilineaceae</taxon>
    </lineage>
</organism>
<protein>
    <submittedName>
        <fullName evidence="1">Phytanoyl-CoA dioxygenase family protein</fullName>
    </submittedName>
</protein>
<dbReference type="Pfam" id="PF05721">
    <property type="entry name" value="PhyH"/>
    <property type="match status" value="1"/>
</dbReference>
<reference evidence="1" key="1">
    <citation type="submission" date="2019-09" db="EMBL/GenBank/DDBJ databases">
        <title>Characterisation of the sponge microbiome using genome-centric metagenomics.</title>
        <authorList>
            <person name="Engelberts J.P."/>
            <person name="Robbins S.J."/>
            <person name="De Goeij J.M."/>
            <person name="Aranda M."/>
            <person name="Bell S.C."/>
            <person name="Webster N.S."/>
        </authorList>
    </citation>
    <scope>NUCLEOTIDE SEQUENCE</scope>
    <source>
        <strain evidence="1">SB0664_bin_27</strain>
    </source>
</reference>
<sequence length="288" mass="32573">MEAVNVGLREQFIRDGYALFRGVLEPEMVEALTKWSDEILGLQEKAHFDQNRTTGSMVLINWAMAYRYSVLAELIAHPQALAALAELGFAVPKFGHGRIISKPSQSPPLFWHEDGRFWDDPVSYTWQPIQCFLMYYLTDTDARNGCLRVIPGSHRKRHALHDQTAPMHTDELRTYANPEDAAFQRAEGEVDVPVKAGDLVMGYGRLFHAAHANLSDERRTVLTMWYYPHFVDLPERTQATIYSLEGGNGETETGPQSDAQRRMEPLRIVYAGDAEPIATQWTPGPALK</sequence>
<dbReference type="AlphaFoldDB" id="A0A6B0YSK9"/>
<dbReference type="InterPro" id="IPR008775">
    <property type="entry name" value="Phytyl_CoA_dOase-like"/>
</dbReference>
<dbReference type="PANTHER" id="PTHR20883">
    <property type="entry name" value="PHYTANOYL-COA DIOXYGENASE DOMAIN CONTAINING 1"/>
    <property type="match status" value="1"/>
</dbReference>
<keyword evidence="1" id="KW-0560">Oxidoreductase</keyword>
<dbReference type="PANTHER" id="PTHR20883:SF46">
    <property type="entry name" value="PHYTANOYL-COA HYDROXYLASE"/>
    <property type="match status" value="1"/>
</dbReference>
<proteinExistence type="predicted"/>
<evidence type="ECO:0000313" key="1">
    <source>
        <dbReference type="EMBL" id="MXY94086.1"/>
    </source>
</evidence>
<accession>A0A6B0YSK9</accession>
<gene>
    <name evidence="1" type="ORF">F4Y42_11650</name>
</gene>
<dbReference type="EMBL" id="VXRG01000097">
    <property type="protein sequence ID" value="MXY94086.1"/>
    <property type="molecule type" value="Genomic_DNA"/>
</dbReference>
<comment type="caution">
    <text evidence="1">The sequence shown here is derived from an EMBL/GenBank/DDBJ whole genome shotgun (WGS) entry which is preliminary data.</text>
</comment>
<name>A0A6B0YSK9_9CHLR</name>
<keyword evidence="1" id="KW-0223">Dioxygenase</keyword>
<dbReference type="SUPFAM" id="SSF51197">
    <property type="entry name" value="Clavaminate synthase-like"/>
    <property type="match status" value="1"/>
</dbReference>
<dbReference type="GO" id="GO:0016706">
    <property type="term" value="F:2-oxoglutarate-dependent dioxygenase activity"/>
    <property type="evidence" value="ECO:0007669"/>
    <property type="project" value="UniProtKB-ARBA"/>
</dbReference>